<protein>
    <submittedName>
        <fullName evidence="2">Uncharacterized protein</fullName>
    </submittedName>
</protein>
<accession>A0A0C9WN95</accession>
<organism evidence="2 3">
    <name type="scientific">Laccaria amethystina LaAM-08-1</name>
    <dbReference type="NCBI Taxonomy" id="1095629"/>
    <lineage>
        <taxon>Eukaryota</taxon>
        <taxon>Fungi</taxon>
        <taxon>Dikarya</taxon>
        <taxon>Basidiomycota</taxon>
        <taxon>Agaricomycotina</taxon>
        <taxon>Agaricomycetes</taxon>
        <taxon>Agaricomycetidae</taxon>
        <taxon>Agaricales</taxon>
        <taxon>Agaricineae</taxon>
        <taxon>Hydnangiaceae</taxon>
        <taxon>Laccaria</taxon>
    </lineage>
</organism>
<feature type="compositionally biased region" description="Basic and acidic residues" evidence="1">
    <location>
        <begin position="60"/>
        <end position="70"/>
    </location>
</feature>
<sequence length="167" mass="18512">MLLSNSHTFSFTEQREQRWLGTSCTSSTNNAFHSQTTTTIHGDHLPPATIVRPPTATTAHTDDTSHDKNDAATPRHRPQQPDEHQLNVTVVTCTVHNSNCNEHQYGWELREERVPPKAAVAHTTHQPSPRHPAVHTVSTINVEDDPACLQTCPVVTIHRGADVLTNN</sequence>
<reference evidence="2 3" key="1">
    <citation type="submission" date="2014-04" db="EMBL/GenBank/DDBJ databases">
        <authorList>
            <consortium name="DOE Joint Genome Institute"/>
            <person name="Kuo A."/>
            <person name="Kohler A."/>
            <person name="Nagy L.G."/>
            <person name="Floudas D."/>
            <person name="Copeland A."/>
            <person name="Barry K.W."/>
            <person name="Cichocki N."/>
            <person name="Veneault-Fourrey C."/>
            <person name="LaButti K."/>
            <person name="Lindquist E.A."/>
            <person name="Lipzen A."/>
            <person name="Lundell T."/>
            <person name="Morin E."/>
            <person name="Murat C."/>
            <person name="Sun H."/>
            <person name="Tunlid A."/>
            <person name="Henrissat B."/>
            <person name="Grigoriev I.V."/>
            <person name="Hibbett D.S."/>
            <person name="Martin F."/>
            <person name="Nordberg H.P."/>
            <person name="Cantor M.N."/>
            <person name="Hua S.X."/>
        </authorList>
    </citation>
    <scope>NUCLEOTIDE SEQUENCE [LARGE SCALE GENOMIC DNA]</scope>
    <source>
        <strain evidence="2 3">LaAM-08-1</strain>
    </source>
</reference>
<evidence type="ECO:0000256" key="1">
    <source>
        <dbReference type="SAM" id="MobiDB-lite"/>
    </source>
</evidence>
<keyword evidence="3" id="KW-1185">Reference proteome</keyword>
<gene>
    <name evidence="2" type="ORF">K443DRAFT_8794</name>
</gene>
<dbReference type="AlphaFoldDB" id="A0A0C9WN95"/>
<evidence type="ECO:0000313" key="3">
    <source>
        <dbReference type="Proteomes" id="UP000054477"/>
    </source>
</evidence>
<dbReference type="HOGENOM" id="CLU_1594797_0_0_1"/>
<proteinExistence type="predicted"/>
<dbReference type="EMBL" id="KN838658">
    <property type="protein sequence ID" value="KIJ98899.1"/>
    <property type="molecule type" value="Genomic_DNA"/>
</dbReference>
<reference evidence="3" key="2">
    <citation type="submission" date="2015-01" db="EMBL/GenBank/DDBJ databases">
        <title>Evolutionary Origins and Diversification of the Mycorrhizal Mutualists.</title>
        <authorList>
            <consortium name="DOE Joint Genome Institute"/>
            <consortium name="Mycorrhizal Genomics Consortium"/>
            <person name="Kohler A."/>
            <person name="Kuo A."/>
            <person name="Nagy L.G."/>
            <person name="Floudas D."/>
            <person name="Copeland A."/>
            <person name="Barry K.W."/>
            <person name="Cichocki N."/>
            <person name="Veneault-Fourrey C."/>
            <person name="LaButti K."/>
            <person name="Lindquist E.A."/>
            <person name="Lipzen A."/>
            <person name="Lundell T."/>
            <person name="Morin E."/>
            <person name="Murat C."/>
            <person name="Riley R."/>
            <person name="Ohm R."/>
            <person name="Sun H."/>
            <person name="Tunlid A."/>
            <person name="Henrissat B."/>
            <person name="Grigoriev I.V."/>
            <person name="Hibbett D.S."/>
            <person name="Martin F."/>
        </authorList>
    </citation>
    <scope>NUCLEOTIDE SEQUENCE [LARGE SCALE GENOMIC DNA]</scope>
    <source>
        <strain evidence="3">LaAM-08-1</strain>
    </source>
</reference>
<name>A0A0C9WN95_9AGAR</name>
<dbReference type="Proteomes" id="UP000054477">
    <property type="component" value="Unassembled WGS sequence"/>
</dbReference>
<feature type="compositionally biased region" description="Polar residues" evidence="1">
    <location>
        <begin position="31"/>
        <end position="40"/>
    </location>
</feature>
<evidence type="ECO:0000313" key="2">
    <source>
        <dbReference type="EMBL" id="KIJ98899.1"/>
    </source>
</evidence>
<feature type="region of interest" description="Disordered" evidence="1">
    <location>
        <begin position="31"/>
        <end position="83"/>
    </location>
</feature>